<evidence type="ECO:0000256" key="13">
    <source>
        <dbReference type="ARBA" id="ARBA00083621"/>
    </source>
</evidence>
<keyword evidence="7 15" id="KW-0378">Hydrolase</keyword>
<comment type="catalytic activity">
    <reaction evidence="12">
        <text>(1,4-alpha-D-galacturonosyl)n+m + H2O = (1,4-alpha-D-galacturonosyl)n + (1,4-alpha-D-galacturonosyl)m.</text>
        <dbReference type="EC" id="3.2.1.15"/>
    </reaction>
</comment>
<organism evidence="17 18">
    <name type="scientific">Thyridium curvatum</name>
    <dbReference type="NCBI Taxonomy" id="1093900"/>
    <lineage>
        <taxon>Eukaryota</taxon>
        <taxon>Fungi</taxon>
        <taxon>Dikarya</taxon>
        <taxon>Ascomycota</taxon>
        <taxon>Pezizomycotina</taxon>
        <taxon>Sordariomycetes</taxon>
        <taxon>Sordariomycetidae</taxon>
        <taxon>Thyridiales</taxon>
        <taxon>Thyridiaceae</taxon>
        <taxon>Thyridium</taxon>
    </lineage>
</organism>
<reference evidence="17 18" key="1">
    <citation type="submission" date="2019-06" db="EMBL/GenBank/DDBJ databases">
        <title>Draft genome sequence of the filamentous fungus Phialemoniopsis curvata isolated from diesel fuel.</title>
        <authorList>
            <person name="Varaljay V.A."/>
            <person name="Lyon W.J."/>
            <person name="Crouch A.L."/>
            <person name="Drake C.E."/>
            <person name="Hollomon J.M."/>
            <person name="Nadeau L.J."/>
            <person name="Nunn H.S."/>
            <person name="Stevenson B.S."/>
            <person name="Bojanowski C.L."/>
            <person name="Crookes-Goodson W.J."/>
        </authorList>
    </citation>
    <scope>NUCLEOTIDE SEQUENCE [LARGE SCALE GENOMIC DNA]</scope>
    <source>
        <strain evidence="17 18">D216</strain>
    </source>
</reference>
<dbReference type="GO" id="GO:0004650">
    <property type="term" value="F:polygalacturonase activity"/>
    <property type="evidence" value="ECO:0007669"/>
    <property type="project" value="UniProtKB-EC"/>
</dbReference>
<keyword evidence="6" id="KW-0677">Repeat</keyword>
<dbReference type="STRING" id="1093900.A0A507AWS1"/>
<evidence type="ECO:0000256" key="8">
    <source>
        <dbReference type="ARBA" id="ARBA00023145"/>
    </source>
</evidence>
<feature type="signal peptide" evidence="16">
    <location>
        <begin position="1"/>
        <end position="19"/>
    </location>
</feature>
<evidence type="ECO:0000256" key="5">
    <source>
        <dbReference type="ARBA" id="ARBA00022729"/>
    </source>
</evidence>
<dbReference type="PANTHER" id="PTHR31884:SF1">
    <property type="entry name" value="POLYGALACTURONASE"/>
    <property type="match status" value="1"/>
</dbReference>
<keyword evidence="9" id="KW-1015">Disulfide bond</keyword>
<comment type="subcellular location">
    <subcellularLocation>
        <location evidence="1">Secreted</location>
    </subcellularLocation>
</comment>
<dbReference type="InterPro" id="IPR000743">
    <property type="entry name" value="Glyco_hydro_28"/>
</dbReference>
<evidence type="ECO:0000256" key="7">
    <source>
        <dbReference type="ARBA" id="ARBA00022801"/>
    </source>
</evidence>
<evidence type="ECO:0000256" key="2">
    <source>
        <dbReference type="ARBA" id="ARBA00008834"/>
    </source>
</evidence>
<dbReference type="InParanoid" id="A0A507AWS1"/>
<dbReference type="Proteomes" id="UP000319257">
    <property type="component" value="Unassembled WGS sequence"/>
</dbReference>
<dbReference type="EMBL" id="SKBQ01000068">
    <property type="protein sequence ID" value="TPX09371.1"/>
    <property type="molecule type" value="Genomic_DNA"/>
</dbReference>
<evidence type="ECO:0000313" key="17">
    <source>
        <dbReference type="EMBL" id="TPX09371.1"/>
    </source>
</evidence>
<dbReference type="AlphaFoldDB" id="A0A507AWS1"/>
<evidence type="ECO:0000256" key="9">
    <source>
        <dbReference type="ARBA" id="ARBA00023157"/>
    </source>
</evidence>
<evidence type="ECO:0000256" key="14">
    <source>
        <dbReference type="PROSITE-ProRule" id="PRU10052"/>
    </source>
</evidence>
<keyword evidence="18" id="KW-1185">Reference proteome</keyword>
<feature type="active site" evidence="14">
    <location>
        <position position="236"/>
    </location>
</feature>
<proteinExistence type="inferred from homology"/>
<dbReference type="Gene3D" id="2.160.20.10">
    <property type="entry name" value="Single-stranded right-handed beta-helix, Pectin lyase-like"/>
    <property type="match status" value="1"/>
</dbReference>
<comment type="caution">
    <text evidence="17">The sequence shown here is derived from an EMBL/GenBank/DDBJ whole genome shotgun (WGS) entry which is preliminary data.</text>
</comment>
<feature type="chain" id="PRO_5021232051" description="endo-polygalacturonase" evidence="16">
    <location>
        <begin position="20"/>
        <end position="376"/>
    </location>
</feature>
<sequence>MHPLSQTLALAALAAVAVASPVADPAVTQPPSLAKRATCTFSGSNGASQASASQKACATIVLSNVDVPAGQTLDLTSLNDGTTVIFEGNTTWGYQEWLGPLVSIAGNFITVQGASGAILNGNGSRWWDGKGDKGKVKPKFFAAHNLQSSSINNVYLKNTPHQAVSINSCTNLTVTGMTVDDKDGDTQGGHNTDGFDIGSSTGVVIDGAQVYNQDDCVAVNSGTNIIFKNGLCSGGHGLSIGSVGGGNTVDTVRFQDSQVINSDNGIRVKAKANQTGAIKSVTYSNITISGIANYGILIEQNYNNGDLHGQPTAGVPITNLTIQQINGQGGVKSGGTNIAIVCANCSNWTWSGVTVTGGKDYGSCQGVPAPATCKTS</sequence>
<protein>
    <recommendedName>
        <fullName evidence="3">endo-polygalacturonase</fullName>
        <ecNumber evidence="3">3.2.1.15</ecNumber>
    </recommendedName>
    <alternativeName>
        <fullName evidence="13">Pectinase</fullName>
    </alternativeName>
</protein>
<evidence type="ECO:0000256" key="10">
    <source>
        <dbReference type="ARBA" id="ARBA00023295"/>
    </source>
</evidence>
<dbReference type="GO" id="GO:0071555">
    <property type="term" value="P:cell wall organization"/>
    <property type="evidence" value="ECO:0007669"/>
    <property type="project" value="UniProtKB-KW"/>
</dbReference>
<keyword evidence="4" id="KW-0964">Secreted</keyword>
<dbReference type="PROSITE" id="PS00502">
    <property type="entry name" value="POLYGALACTURONASE"/>
    <property type="match status" value="1"/>
</dbReference>
<dbReference type="InterPro" id="IPR050434">
    <property type="entry name" value="Glycosyl_hydrlase_28"/>
</dbReference>
<dbReference type="GO" id="GO:0005576">
    <property type="term" value="C:extracellular region"/>
    <property type="evidence" value="ECO:0007669"/>
    <property type="project" value="UniProtKB-SubCell"/>
</dbReference>
<keyword evidence="10 15" id="KW-0326">Glycosidase</keyword>
<evidence type="ECO:0000256" key="4">
    <source>
        <dbReference type="ARBA" id="ARBA00022525"/>
    </source>
</evidence>
<evidence type="ECO:0000256" key="3">
    <source>
        <dbReference type="ARBA" id="ARBA00012736"/>
    </source>
</evidence>
<dbReference type="GO" id="GO:0045490">
    <property type="term" value="P:pectin catabolic process"/>
    <property type="evidence" value="ECO:0007669"/>
    <property type="project" value="UniProtKB-ARBA"/>
</dbReference>
<accession>A0A507AWS1</accession>
<dbReference type="OrthoDB" id="1546079at2759"/>
<evidence type="ECO:0000313" key="18">
    <source>
        <dbReference type="Proteomes" id="UP000319257"/>
    </source>
</evidence>
<dbReference type="FunCoup" id="A0A507AWS1">
    <property type="interactions" value="129"/>
</dbReference>
<dbReference type="InterPro" id="IPR011050">
    <property type="entry name" value="Pectin_lyase_fold/virulence"/>
</dbReference>
<dbReference type="SUPFAM" id="SSF51126">
    <property type="entry name" value="Pectin lyase-like"/>
    <property type="match status" value="1"/>
</dbReference>
<comment type="similarity">
    <text evidence="2 15">Belongs to the glycosyl hydrolase 28 family.</text>
</comment>
<evidence type="ECO:0000256" key="6">
    <source>
        <dbReference type="ARBA" id="ARBA00022737"/>
    </source>
</evidence>
<dbReference type="SMART" id="SM00710">
    <property type="entry name" value="PbH1"/>
    <property type="match status" value="5"/>
</dbReference>
<keyword evidence="5 16" id="KW-0732">Signal</keyword>
<gene>
    <name evidence="17" type="ORF">E0L32_009415</name>
</gene>
<evidence type="ECO:0000256" key="12">
    <source>
        <dbReference type="ARBA" id="ARBA00034074"/>
    </source>
</evidence>
<dbReference type="PANTHER" id="PTHR31884">
    <property type="entry name" value="POLYGALACTURONASE"/>
    <property type="match status" value="1"/>
</dbReference>
<evidence type="ECO:0000256" key="11">
    <source>
        <dbReference type="ARBA" id="ARBA00023316"/>
    </source>
</evidence>
<dbReference type="EC" id="3.2.1.15" evidence="3"/>
<name>A0A507AWS1_9PEZI</name>
<dbReference type="InterPro" id="IPR006626">
    <property type="entry name" value="PbH1"/>
</dbReference>
<evidence type="ECO:0000256" key="16">
    <source>
        <dbReference type="SAM" id="SignalP"/>
    </source>
</evidence>
<dbReference type="FunFam" id="2.160.20.10:FF:000002">
    <property type="entry name" value="Endopolygalacturonase D"/>
    <property type="match status" value="1"/>
</dbReference>
<keyword evidence="8" id="KW-0865">Zymogen</keyword>
<evidence type="ECO:0000256" key="15">
    <source>
        <dbReference type="RuleBase" id="RU361169"/>
    </source>
</evidence>
<dbReference type="Pfam" id="PF00295">
    <property type="entry name" value="Glyco_hydro_28"/>
    <property type="match status" value="1"/>
</dbReference>
<dbReference type="GeneID" id="41976862"/>
<dbReference type="InterPro" id="IPR012334">
    <property type="entry name" value="Pectin_lyas_fold"/>
</dbReference>
<keyword evidence="11" id="KW-0961">Cell wall biogenesis/degradation</keyword>
<dbReference type="RefSeq" id="XP_030991082.1">
    <property type="nucleotide sequence ID" value="XM_031144378.1"/>
</dbReference>
<evidence type="ECO:0000256" key="1">
    <source>
        <dbReference type="ARBA" id="ARBA00004613"/>
    </source>
</evidence>